<evidence type="ECO:0000313" key="3">
    <source>
        <dbReference type="Proteomes" id="UP000195141"/>
    </source>
</evidence>
<evidence type="ECO:0000313" key="1">
    <source>
        <dbReference type="EMBL" id="OTP14405.1"/>
    </source>
</evidence>
<accession>A0A242K4N5</accession>
<protein>
    <submittedName>
        <fullName evidence="1">Uncharacterized protein</fullName>
    </submittedName>
</protein>
<proteinExistence type="predicted"/>
<sequence length="260" mass="30472">MLDLIYVHVDVTSNAVLSKGIAHTDFVKSVVHQPKNLLLLNPYTEDGEYERHSGLKIIRGEESVNQTFSSVTRRRKNEEIKWMDFSDVAMLKELTPLEISELLYFGHTKTSLHSPFFYKLQNNFVFFEFADQMTRVYYRYIDEFYRILADKISAVTLEILNDKKSFFRRNISIDKMNGELLKEMKPILQEGVVFSFDNVEERGKELRIPIHVIEDSLWKTKNAAYKEDPVIASLVYNSGKRTWHFEQIEEPLGIQLPKHA</sequence>
<organism evidence="1">
    <name type="scientific">Candidatus Enterococcus clewellii</name>
    <dbReference type="NCBI Taxonomy" id="1834193"/>
    <lineage>
        <taxon>Bacteria</taxon>
        <taxon>Bacillati</taxon>
        <taxon>Bacillota</taxon>
        <taxon>Bacilli</taxon>
        <taxon>Lactobacillales</taxon>
        <taxon>Enterococcaceae</taxon>
        <taxon>Enterococcus</taxon>
    </lineage>
</organism>
<dbReference type="RefSeq" id="WP_086349560.1">
    <property type="nucleotide sequence ID" value="NZ_CP147247.1"/>
</dbReference>
<keyword evidence="3" id="KW-1185">Reference proteome</keyword>
<evidence type="ECO:0000313" key="2">
    <source>
        <dbReference type="EMBL" id="WYJ90574.1"/>
    </source>
</evidence>
<dbReference type="AlphaFoldDB" id="A0A242K4N5"/>
<gene>
    <name evidence="2" type="ORF">A5888_002331</name>
    <name evidence="1" type="ORF">A5888_002506</name>
</gene>
<reference evidence="2" key="3">
    <citation type="submission" date="2024-03" db="EMBL/GenBank/DDBJ databases">
        <title>The Genome Sequence of Enterococcus sp. DIV0242b.</title>
        <authorList>
            <consortium name="The Broad Institute Genomics Platform"/>
            <consortium name="The Broad Institute Microbial Omics Core"/>
            <consortium name="The Broad Institute Genomic Center for Infectious Diseases"/>
            <person name="Earl A."/>
            <person name="Manson A."/>
            <person name="Gilmore M."/>
            <person name="Schwartman J."/>
            <person name="Shea T."/>
            <person name="Abouelleil A."/>
            <person name="Cao P."/>
            <person name="Chapman S."/>
            <person name="Cusick C."/>
            <person name="Young S."/>
            <person name="Neafsey D."/>
            <person name="Nusbaum C."/>
            <person name="Birren B."/>
        </authorList>
    </citation>
    <scope>NUCLEOTIDE SEQUENCE</scope>
    <source>
        <strain evidence="2">9E7_DIV0242</strain>
    </source>
</reference>
<name>A0A242K4N5_9ENTE</name>
<reference evidence="1" key="1">
    <citation type="submission" date="2017-05" db="EMBL/GenBank/DDBJ databases">
        <title>The Genome Sequence of Enterococcus sp. 9E7_DIV0242.</title>
        <authorList>
            <consortium name="The Broad Institute Genomics Platform"/>
            <consortium name="The Broad Institute Genomic Center for Infectious Diseases"/>
            <person name="Earl A."/>
            <person name="Manson A."/>
            <person name="Schwartman J."/>
            <person name="Gilmore M."/>
            <person name="Abouelleil A."/>
            <person name="Cao P."/>
            <person name="Chapman S."/>
            <person name="Cusick C."/>
            <person name="Shea T."/>
            <person name="Young S."/>
            <person name="Neafsey D."/>
            <person name="Nusbaum C."/>
            <person name="Birren B."/>
        </authorList>
    </citation>
    <scope>NUCLEOTIDE SEQUENCE [LARGE SCALE GENOMIC DNA]</scope>
    <source>
        <strain evidence="1">9E7_DIV0242</strain>
    </source>
</reference>
<dbReference type="Proteomes" id="UP000195141">
    <property type="component" value="Chromosome"/>
</dbReference>
<dbReference type="OrthoDB" id="8704087at2"/>
<reference evidence="2" key="2">
    <citation type="submission" date="2017-05" db="EMBL/GenBank/DDBJ databases">
        <authorList>
            <consortium name="The Broad Institute Genomics Platform"/>
            <consortium name="The Broad Institute Genomic Center for Infectious Diseases"/>
            <person name="Earl A."/>
            <person name="Manson A."/>
            <person name="Schwartman J."/>
            <person name="Gilmore M."/>
            <person name="Abouelleil A."/>
            <person name="Cao P."/>
            <person name="Chapman S."/>
            <person name="Cusick C."/>
            <person name="Shea T."/>
            <person name="Young S."/>
            <person name="Neafsey D."/>
            <person name="Nusbaum C."/>
            <person name="Birren B."/>
        </authorList>
    </citation>
    <scope>NUCLEOTIDE SEQUENCE</scope>
    <source>
        <strain evidence="2">9E7_DIV0242</strain>
    </source>
</reference>
<dbReference type="EMBL" id="NGMM01000004">
    <property type="protein sequence ID" value="OTP14405.1"/>
    <property type="molecule type" value="Genomic_DNA"/>
</dbReference>
<dbReference type="EMBL" id="CP147247">
    <property type="protein sequence ID" value="WYJ90574.1"/>
    <property type="molecule type" value="Genomic_DNA"/>
</dbReference>